<gene>
    <name evidence="4" type="ORF">GCM10023226_28920</name>
</gene>
<evidence type="ECO:0000313" key="5">
    <source>
        <dbReference type="Proteomes" id="UP001500621"/>
    </source>
</evidence>
<keyword evidence="2" id="KW-0233">DNA recombination</keyword>
<feature type="domain" description="Tyr recombinase" evidence="3">
    <location>
        <begin position="182"/>
        <end position="400"/>
    </location>
</feature>
<proteinExistence type="predicted"/>
<dbReference type="Gene3D" id="1.10.443.10">
    <property type="entry name" value="Intergrase catalytic core"/>
    <property type="match status" value="1"/>
</dbReference>
<dbReference type="PANTHER" id="PTHR30349:SF81">
    <property type="entry name" value="TYROSINE RECOMBINASE XERC"/>
    <property type="match status" value="1"/>
</dbReference>
<comment type="caution">
    <text evidence="4">The sequence shown here is derived from an EMBL/GenBank/DDBJ whole genome shotgun (WGS) entry which is preliminary data.</text>
</comment>
<dbReference type="Gene3D" id="1.10.150.130">
    <property type="match status" value="1"/>
</dbReference>
<evidence type="ECO:0000259" key="3">
    <source>
        <dbReference type="PROSITE" id="PS51898"/>
    </source>
</evidence>
<dbReference type="RefSeq" id="WP_345267079.1">
    <property type="nucleotide sequence ID" value="NZ_BAABIM010000003.1"/>
</dbReference>
<dbReference type="InterPro" id="IPR013762">
    <property type="entry name" value="Integrase-like_cat_sf"/>
</dbReference>
<accession>A0ABP8WJ72</accession>
<reference evidence="5" key="1">
    <citation type="journal article" date="2019" name="Int. J. Syst. Evol. Microbiol.">
        <title>The Global Catalogue of Microorganisms (GCM) 10K type strain sequencing project: providing services to taxonomists for standard genome sequencing and annotation.</title>
        <authorList>
            <consortium name="The Broad Institute Genomics Platform"/>
            <consortium name="The Broad Institute Genome Sequencing Center for Infectious Disease"/>
            <person name="Wu L."/>
            <person name="Ma J."/>
        </authorList>
    </citation>
    <scope>NUCLEOTIDE SEQUENCE [LARGE SCALE GENOMIC DNA]</scope>
    <source>
        <strain evidence="5">JCM 18127</strain>
    </source>
</reference>
<dbReference type="EMBL" id="BAABIM010000003">
    <property type="protein sequence ID" value="GAA4689283.1"/>
    <property type="molecule type" value="Genomic_DNA"/>
</dbReference>
<keyword evidence="5" id="KW-1185">Reference proteome</keyword>
<evidence type="ECO:0000256" key="1">
    <source>
        <dbReference type="ARBA" id="ARBA00023125"/>
    </source>
</evidence>
<dbReference type="PROSITE" id="PS51898">
    <property type="entry name" value="TYR_RECOMBINASE"/>
    <property type="match status" value="1"/>
</dbReference>
<dbReference type="InterPro" id="IPR002104">
    <property type="entry name" value="Integrase_catalytic"/>
</dbReference>
<dbReference type="SUPFAM" id="SSF56349">
    <property type="entry name" value="DNA breaking-rejoining enzymes"/>
    <property type="match status" value="1"/>
</dbReference>
<dbReference type="InterPro" id="IPR011010">
    <property type="entry name" value="DNA_brk_join_enz"/>
</dbReference>
<keyword evidence="1" id="KW-0238">DNA-binding</keyword>
<sequence>MARQKLMVGTYGEISCFRLKSGSWQARARYCDVDGVVRQYRKNGETKTTAKANLKAFFIEHTGTFGDGALAPDDTVQDLLDLWFEKMEQAEGGPSAETLGYYRSHVRWVLERDKTEQPLGAYQLRHVRPVIIQAALDGAGVSPDLRKRIRSVLVRAFNLAIFHEAINGNPATAVPSVPVPKVKKKPVAVEDLDAVRAAIREWANAERRNGPKSVDLPDIVDMLIATGMRIGELLALRWSDIELTAPPARRDDETWFPWLMVNGQITSKDKRVDYGKTHAAIRPIALPDWAVAILLRRKLEQPPNDIDAVFASRNGTWHFPGNILSRLWHIRQLDEYADIAALSDVSPHSFRRTVATEIDEVYDADADAAKDQLGHTSKTVTERHYINRRLVVPDYRAATERLAPRTEPADDPEVGL</sequence>
<evidence type="ECO:0000313" key="4">
    <source>
        <dbReference type="EMBL" id="GAA4689283.1"/>
    </source>
</evidence>
<name>A0ABP8WJ72_9ACTN</name>
<dbReference type="Proteomes" id="UP001500621">
    <property type="component" value="Unassembled WGS sequence"/>
</dbReference>
<dbReference type="InterPro" id="IPR050090">
    <property type="entry name" value="Tyrosine_recombinase_XerCD"/>
</dbReference>
<organism evidence="4 5">
    <name type="scientific">Nocardioides nanhaiensis</name>
    <dbReference type="NCBI Taxonomy" id="1476871"/>
    <lineage>
        <taxon>Bacteria</taxon>
        <taxon>Bacillati</taxon>
        <taxon>Actinomycetota</taxon>
        <taxon>Actinomycetes</taxon>
        <taxon>Propionibacteriales</taxon>
        <taxon>Nocardioidaceae</taxon>
        <taxon>Nocardioides</taxon>
    </lineage>
</organism>
<dbReference type="Pfam" id="PF00589">
    <property type="entry name" value="Phage_integrase"/>
    <property type="match status" value="1"/>
</dbReference>
<dbReference type="PANTHER" id="PTHR30349">
    <property type="entry name" value="PHAGE INTEGRASE-RELATED"/>
    <property type="match status" value="1"/>
</dbReference>
<dbReference type="InterPro" id="IPR010998">
    <property type="entry name" value="Integrase_recombinase_N"/>
</dbReference>
<protein>
    <submittedName>
        <fullName evidence="4">Tyrosine-type recombinase/integrase</fullName>
    </submittedName>
</protein>
<dbReference type="CDD" id="cd00397">
    <property type="entry name" value="DNA_BRE_C"/>
    <property type="match status" value="1"/>
</dbReference>
<evidence type="ECO:0000256" key="2">
    <source>
        <dbReference type="ARBA" id="ARBA00023172"/>
    </source>
</evidence>